<dbReference type="PROSITE" id="PS50977">
    <property type="entry name" value="HTH_TETR_2"/>
    <property type="match status" value="1"/>
</dbReference>
<dbReference type="Pfam" id="PF00440">
    <property type="entry name" value="TetR_N"/>
    <property type="match status" value="1"/>
</dbReference>
<organism evidence="6 7">
    <name type="scientific">Roseibium porphyridii</name>
    <dbReference type="NCBI Taxonomy" id="2866279"/>
    <lineage>
        <taxon>Bacteria</taxon>
        <taxon>Pseudomonadati</taxon>
        <taxon>Pseudomonadota</taxon>
        <taxon>Alphaproteobacteria</taxon>
        <taxon>Hyphomicrobiales</taxon>
        <taxon>Stappiaceae</taxon>
        <taxon>Roseibium</taxon>
    </lineage>
</organism>
<dbReference type="RefSeq" id="WP_173006179.1">
    <property type="nucleotide sequence ID" value="NZ_CP120863.1"/>
</dbReference>
<dbReference type="Proteomes" id="UP001209803">
    <property type="component" value="Chromosome"/>
</dbReference>
<dbReference type="InterPro" id="IPR025996">
    <property type="entry name" value="MT1864/Rv1816-like_C"/>
</dbReference>
<evidence type="ECO:0000256" key="2">
    <source>
        <dbReference type="ARBA" id="ARBA00023125"/>
    </source>
</evidence>
<gene>
    <name evidence="6" type="ORF">K1718_24645</name>
</gene>
<dbReference type="PANTHER" id="PTHR30055">
    <property type="entry name" value="HTH-TYPE TRANSCRIPTIONAL REGULATOR RUTR"/>
    <property type="match status" value="1"/>
</dbReference>
<dbReference type="PRINTS" id="PR00455">
    <property type="entry name" value="HTHTETR"/>
</dbReference>
<evidence type="ECO:0000313" key="7">
    <source>
        <dbReference type="Proteomes" id="UP001209803"/>
    </source>
</evidence>
<dbReference type="SUPFAM" id="SSF46689">
    <property type="entry name" value="Homeodomain-like"/>
    <property type="match status" value="1"/>
</dbReference>
<keyword evidence="7" id="KW-1185">Reference proteome</keyword>
<protein>
    <submittedName>
        <fullName evidence="6">TetR/AcrR family transcriptional regulator</fullName>
    </submittedName>
</protein>
<reference evidence="6 7" key="1">
    <citation type="submission" date="2023-03" db="EMBL/GenBank/DDBJ databases">
        <title>Roseibium porphyridii sp. nov. and Roseibium rhodosorbium sp. nov. isolated from marine algae, Porphyridium cruentum and Rhodosorus marinus, respectively.</title>
        <authorList>
            <person name="Lee M.W."/>
            <person name="Choi B.J."/>
            <person name="Lee J.K."/>
            <person name="Choi D.G."/>
            <person name="Baek J.H."/>
            <person name="Bayburt H."/>
            <person name="Kim J.M."/>
            <person name="Han D.M."/>
            <person name="Kim K.H."/>
            <person name="Jeon C.O."/>
        </authorList>
    </citation>
    <scope>NUCLEOTIDE SEQUENCE [LARGE SCALE GENOMIC DNA]</scope>
    <source>
        <strain evidence="6 7">KMA01</strain>
    </source>
</reference>
<evidence type="ECO:0000259" key="5">
    <source>
        <dbReference type="PROSITE" id="PS50977"/>
    </source>
</evidence>
<feature type="domain" description="HTH tetR-type" evidence="5">
    <location>
        <begin position="15"/>
        <end position="75"/>
    </location>
</feature>
<dbReference type="InterPro" id="IPR009057">
    <property type="entry name" value="Homeodomain-like_sf"/>
</dbReference>
<name>A0ABY8F1F1_9HYPH</name>
<dbReference type="InterPro" id="IPR036271">
    <property type="entry name" value="Tet_transcr_reg_TetR-rel_C_sf"/>
</dbReference>
<evidence type="ECO:0000256" key="3">
    <source>
        <dbReference type="ARBA" id="ARBA00023163"/>
    </source>
</evidence>
<keyword evidence="2 4" id="KW-0238">DNA-binding</keyword>
<dbReference type="Gene3D" id="1.10.357.10">
    <property type="entry name" value="Tetracycline Repressor, domain 2"/>
    <property type="match status" value="1"/>
</dbReference>
<sequence length="209" mass="23072">MARKKIQKKSAYHHGDLRGQLIAAARRLIEEHGPDGFSMSDACRLAGVSTAAPYRHFSSKDDLLTDVAKDGLQRLGAEMSQSASEHPRGSLESISAIGRVYVAFAIREPHTFRLMFSTRSHSGRIEELKQVGRGCYGVLLAEVARYLGEDDITEGVIKTAFPLWTQVHGLSFLSIDGKLDVTSFPVDINDSVLLATQRLLPPQDQRQKP</sequence>
<dbReference type="SUPFAM" id="SSF48498">
    <property type="entry name" value="Tetracyclin repressor-like, C-terminal domain"/>
    <property type="match status" value="1"/>
</dbReference>
<evidence type="ECO:0000256" key="1">
    <source>
        <dbReference type="ARBA" id="ARBA00023015"/>
    </source>
</evidence>
<proteinExistence type="predicted"/>
<keyword evidence="1" id="KW-0805">Transcription regulation</keyword>
<evidence type="ECO:0000256" key="4">
    <source>
        <dbReference type="PROSITE-ProRule" id="PRU00335"/>
    </source>
</evidence>
<dbReference type="Pfam" id="PF13305">
    <property type="entry name" value="TetR_C_33"/>
    <property type="match status" value="1"/>
</dbReference>
<dbReference type="PANTHER" id="PTHR30055:SF209">
    <property type="entry name" value="POSSIBLE TRANSCRIPTIONAL REGULATORY PROTEIN (PROBABLY TETR-FAMILY)"/>
    <property type="match status" value="1"/>
</dbReference>
<feature type="DNA-binding region" description="H-T-H motif" evidence="4">
    <location>
        <begin position="38"/>
        <end position="57"/>
    </location>
</feature>
<dbReference type="InterPro" id="IPR050109">
    <property type="entry name" value="HTH-type_TetR-like_transc_reg"/>
</dbReference>
<dbReference type="EMBL" id="CP120863">
    <property type="protein sequence ID" value="WFE89306.1"/>
    <property type="molecule type" value="Genomic_DNA"/>
</dbReference>
<dbReference type="InterPro" id="IPR001647">
    <property type="entry name" value="HTH_TetR"/>
</dbReference>
<evidence type="ECO:0000313" key="6">
    <source>
        <dbReference type="EMBL" id="WFE89306.1"/>
    </source>
</evidence>
<keyword evidence="3" id="KW-0804">Transcription</keyword>
<accession>A0ABY8F1F1</accession>